<dbReference type="InterPro" id="IPR002104">
    <property type="entry name" value="Integrase_catalytic"/>
</dbReference>
<name>A0AB34LGI1_PARDI</name>
<dbReference type="AlphaFoldDB" id="A0AB34LGI1"/>
<accession>A0AB34LGI1</accession>
<protein>
    <submittedName>
        <fullName evidence="5">Phage integrase family protein</fullName>
    </submittedName>
</protein>
<gene>
    <name evidence="5" type="ORF">M091_0261</name>
</gene>
<keyword evidence="3" id="KW-0233">DNA recombination</keyword>
<organism evidence="5 6">
    <name type="scientific">Parabacteroides distasonis str. 3776 D15 i</name>
    <dbReference type="NCBI Taxonomy" id="1339342"/>
    <lineage>
        <taxon>Bacteria</taxon>
        <taxon>Pseudomonadati</taxon>
        <taxon>Bacteroidota</taxon>
        <taxon>Bacteroidia</taxon>
        <taxon>Bacteroidales</taxon>
        <taxon>Tannerellaceae</taxon>
        <taxon>Parabacteroides</taxon>
    </lineage>
</organism>
<evidence type="ECO:0000256" key="1">
    <source>
        <dbReference type="ARBA" id="ARBA00008857"/>
    </source>
</evidence>
<dbReference type="SUPFAM" id="SSF56349">
    <property type="entry name" value="DNA breaking-rejoining enzymes"/>
    <property type="match status" value="1"/>
</dbReference>
<sequence length="402" mass="46506">MRSTFKQLYYINRAKVKADGTTAVLCRITIDGKNSVITTGIYCKPEEFNTKKGEVKDNKDNDTLLKFRRKIESAYETILKDSGIISTELLKNTIVGVNSVPTTLLRAGMEELARLEKRSVEIKSRSTYRQSIIFQKCLREYVLTFGKEDYPFSEITEQFGLSYKVFLLKDMGCSTDKVNKCLCWLNRLVYIAVDREILRTNPLEDVAYEKKNPPRLRHISRNELKRMMESPMEDPMLELARRMFIFSSLTGLAYVDIYRLYPHHISKTADNRTYIREKRGKTNVEAFIPLHPIVEQILSLYNTTDDTKPVFPLPIRDILWHEIHAIGNALEFKENLSHHQARHTFGTLLLSEGISIESIAKMMGHTNIATTQVYAKVTDQKISDDMDRLMQKRKTMNTNAIK</sequence>
<comment type="caution">
    <text evidence="5">The sequence shown here is derived from an EMBL/GenBank/DDBJ whole genome shotgun (WGS) entry which is preliminary data.</text>
</comment>
<dbReference type="Pfam" id="PF17293">
    <property type="entry name" value="Arm-DNA-bind_5"/>
    <property type="match status" value="1"/>
</dbReference>
<dbReference type="InterPro" id="IPR011010">
    <property type="entry name" value="DNA_brk_join_enz"/>
</dbReference>
<dbReference type="PROSITE" id="PS51898">
    <property type="entry name" value="TYR_RECOMBINASE"/>
    <property type="match status" value="1"/>
</dbReference>
<dbReference type="Proteomes" id="UP000027850">
    <property type="component" value="Unassembled WGS sequence"/>
</dbReference>
<dbReference type="GO" id="GO:0006310">
    <property type="term" value="P:DNA recombination"/>
    <property type="evidence" value="ECO:0007669"/>
    <property type="project" value="UniProtKB-KW"/>
</dbReference>
<evidence type="ECO:0000256" key="2">
    <source>
        <dbReference type="ARBA" id="ARBA00023125"/>
    </source>
</evidence>
<evidence type="ECO:0000259" key="4">
    <source>
        <dbReference type="PROSITE" id="PS51898"/>
    </source>
</evidence>
<dbReference type="PANTHER" id="PTHR30349:SF64">
    <property type="entry name" value="PROPHAGE INTEGRASE INTD-RELATED"/>
    <property type="match status" value="1"/>
</dbReference>
<proteinExistence type="inferred from homology"/>
<dbReference type="PANTHER" id="PTHR30349">
    <property type="entry name" value="PHAGE INTEGRASE-RELATED"/>
    <property type="match status" value="1"/>
</dbReference>
<dbReference type="EMBL" id="JNHK01000088">
    <property type="protein sequence ID" value="KDS37391.1"/>
    <property type="molecule type" value="Genomic_DNA"/>
</dbReference>
<comment type="similarity">
    <text evidence="1">Belongs to the 'phage' integrase family.</text>
</comment>
<feature type="domain" description="Tyr recombinase" evidence="4">
    <location>
        <begin position="211"/>
        <end position="387"/>
    </location>
</feature>
<dbReference type="Gene3D" id="1.10.150.130">
    <property type="match status" value="1"/>
</dbReference>
<dbReference type="InterPro" id="IPR013762">
    <property type="entry name" value="Integrase-like_cat_sf"/>
</dbReference>
<evidence type="ECO:0000313" key="5">
    <source>
        <dbReference type="EMBL" id="KDS37391.1"/>
    </source>
</evidence>
<evidence type="ECO:0000313" key="6">
    <source>
        <dbReference type="Proteomes" id="UP000027850"/>
    </source>
</evidence>
<dbReference type="GO" id="GO:0003677">
    <property type="term" value="F:DNA binding"/>
    <property type="evidence" value="ECO:0007669"/>
    <property type="project" value="UniProtKB-KW"/>
</dbReference>
<dbReference type="Pfam" id="PF00589">
    <property type="entry name" value="Phage_integrase"/>
    <property type="match status" value="1"/>
</dbReference>
<keyword evidence="2" id="KW-0238">DNA-binding</keyword>
<reference evidence="5 6" key="1">
    <citation type="submission" date="2014-04" db="EMBL/GenBank/DDBJ databases">
        <authorList>
            <person name="Sears C."/>
            <person name="Carroll K."/>
            <person name="Sack B.R."/>
            <person name="Qadri F."/>
            <person name="Myers L.L."/>
            <person name="Chung G.-T."/>
            <person name="Escheverria P."/>
            <person name="Fraser C.M."/>
            <person name="Sadzewicz L."/>
            <person name="Shefchek K.A."/>
            <person name="Tallon L."/>
            <person name="Das S.P."/>
            <person name="Daugherty S."/>
            <person name="Mongodin E.F."/>
        </authorList>
    </citation>
    <scope>NUCLEOTIDE SEQUENCE [LARGE SCALE GENOMIC DNA]</scope>
    <source>
        <strain evidence="5 6">3776 D15 i</strain>
    </source>
</reference>
<dbReference type="InterPro" id="IPR035386">
    <property type="entry name" value="Arm-DNA-bind_5"/>
</dbReference>
<dbReference type="Gene3D" id="1.10.443.10">
    <property type="entry name" value="Intergrase catalytic core"/>
    <property type="match status" value="1"/>
</dbReference>
<dbReference type="RefSeq" id="WP_036617958.1">
    <property type="nucleotide sequence ID" value="NZ_JNHK01000088.1"/>
</dbReference>
<evidence type="ECO:0000256" key="3">
    <source>
        <dbReference type="ARBA" id="ARBA00023172"/>
    </source>
</evidence>
<dbReference type="Pfam" id="PF13102">
    <property type="entry name" value="Phage_int_SAM_5"/>
    <property type="match status" value="1"/>
</dbReference>
<dbReference type="InterPro" id="IPR050090">
    <property type="entry name" value="Tyrosine_recombinase_XerCD"/>
</dbReference>
<dbReference type="InterPro" id="IPR025269">
    <property type="entry name" value="SAM-like_dom"/>
</dbReference>
<dbReference type="InterPro" id="IPR010998">
    <property type="entry name" value="Integrase_recombinase_N"/>
</dbReference>
<dbReference type="CDD" id="cd01185">
    <property type="entry name" value="INTN1_C_like"/>
    <property type="match status" value="1"/>
</dbReference>
<dbReference type="GO" id="GO:0015074">
    <property type="term" value="P:DNA integration"/>
    <property type="evidence" value="ECO:0007669"/>
    <property type="project" value="InterPro"/>
</dbReference>